<sequence length="178" mass="18994">MGSGVSRHLLGCLRSSADGTGENKHAGLRGEGRWMKTLATLLLLRSVLHLAGPPGRTATGRGKKGNRRGSSCRARRRKRASRRSAGASVSGQLVGDRPIYDKCQNPFLHSARSHCPSSSSFSRDPPSKLGARAREGGGAAPPGRAWTSVILPCRPKIERGALSGRLDSRRQSFLGACW</sequence>
<feature type="region of interest" description="Disordered" evidence="1">
    <location>
        <begin position="51"/>
        <end position="91"/>
    </location>
</feature>
<keyword evidence="3" id="KW-1185">Reference proteome</keyword>
<gene>
    <name evidence="2" type="ORF">A4U43_C04F17270</name>
</gene>
<dbReference type="EMBL" id="CM007384">
    <property type="protein sequence ID" value="ONK72237.1"/>
    <property type="molecule type" value="Genomic_DNA"/>
</dbReference>
<dbReference type="Gramene" id="ONK72237">
    <property type="protein sequence ID" value="ONK72237"/>
    <property type="gene ID" value="A4U43_C04F17270"/>
</dbReference>
<reference evidence="3" key="1">
    <citation type="journal article" date="2017" name="Nat. Commun.">
        <title>The asparagus genome sheds light on the origin and evolution of a young Y chromosome.</title>
        <authorList>
            <person name="Harkess A."/>
            <person name="Zhou J."/>
            <person name="Xu C."/>
            <person name="Bowers J.E."/>
            <person name="Van der Hulst R."/>
            <person name="Ayyampalayam S."/>
            <person name="Mercati F."/>
            <person name="Riccardi P."/>
            <person name="McKain M.R."/>
            <person name="Kakrana A."/>
            <person name="Tang H."/>
            <person name="Ray J."/>
            <person name="Groenendijk J."/>
            <person name="Arikit S."/>
            <person name="Mathioni S.M."/>
            <person name="Nakano M."/>
            <person name="Shan H."/>
            <person name="Telgmann-Rauber A."/>
            <person name="Kanno A."/>
            <person name="Yue Z."/>
            <person name="Chen H."/>
            <person name="Li W."/>
            <person name="Chen Y."/>
            <person name="Xu X."/>
            <person name="Zhang Y."/>
            <person name="Luo S."/>
            <person name="Chen H."/>
            <person name="Gao J."/>
            <person name="Mao Z."/>
            <person name="Pires J.C."/>
            <person name="Luo M."/>
            <person name="Kudrna D."/>
            <person name="Wing R.A."/>
            <person name="Meyers B.C."/>
            <person name="Yi K."/>
            <person name="Kong H."/>
            <person name="Lavrijsen P."/>
            <person name="Sunseri F."/>
            <person name="Falavigna A."/>
            <person name="Ye Y."/>
            <person name="Leebens-Mack J.H."/>
            <person name="Chen G."/>
        </authorList>
    </citation>
    <scope>NUCLEOTIDE SEQUENCE [LARGE SCALE GENOMIC DNA]</scope>
    <source>
        <strain evidence="3">cv. DH0086</strain>
    </source>
</reference>
<evidence type="ECO:0000256" key="1">
    <source>
        <dbReference type="SAM" id="MobiDB-lite"/>
    </source>
</evidence>
<organism evidence="2 3">
    <name type="scientific">Asparagus officinalis</name>
    <name type="common">Garden asparagus</name>
    <dbReference type="NCBI Taxonomy" id="4686"/>
    <lineage>
        <taxon>Eukaryota</taxon>
        <taxon>Viridiplantae</taxon>
        <taxon>Streptophyta</taxon>
        <taxon>Embryophyta</taxon>
        <taxon>Tracheophyta</taxon>
        <taxon>Spermatophyta</taxon>
        <taxon>Magnoliopsida</taxon>
        <taxon>Liliopsida</taxon>
        <taxon>Asparagales</taxon>
        <taxon>Asparagaceae</taxon>
        <taxon>Asparagoideae</taxon>
        <taxon>Asparagus</taxon>
    </lineage>
</organism>
<evidence type="ECO:0000313" key="3">
    <source>
        <dbReference type="Proteomes" id="UP000243459"/>
    </source>
</evidence>
<evidence type="ECO:0000313" key="2">
    <source>
        <dbReference type="EMBL" id="ONK72237.1"/>
    </source>
</evidence>
<proteinExistence type="predicted"/>
<name>A0A5P1F496_ASPOF</name>
<accession>A0A5P1F496</accession>
<feature type="compositionally biased region" description="Basic residues" evidence="1">
    <location>
        <begin position="73"/>
        <end position="82"/>
    </location>
</feature>
<feature type="compositionally biased region" description="Low complexity" evidence="1">
    <location>
        <begin position="113"/>
        <end position="124"/>
    </location>
</feature>
<feature type="compositionally biased region" description="Low complexity" evidence="1">
    <location>
        <begin position="51"/>
        <end position="60"/>
    </location>
</feature>
<dbReference type="Proteomes" id="UP000243459">
    <property type="component" value="Chromosome 4"/>
</dbReference>
<dbReference type="AlphaFoldDB" id="A0A5P1F496"/>
<feature type="region of interest" description="Disordered" evidence="1">
    <location>
        <begin position="111"/>
        <end position="143"/>
    </location>
</feature>
<protein>
    <submittedName>
        <fullName evidence="2">Uncharacterized protein</fullName>
    </submittedName>
</protein>